<gene>
    <name evidence="1" type="ORF">SAMN06265221_102217</name>
</gene>
<keyword evidence="2" id="KW-1185">Reference proteome</keyword>
<name>A0A521BCG2_9RHOB</name>
<dbReference type="OrthoDB" id="7778781at2"/>
<dbReference type="RefSeq" id="WP_142661754.1">
    <property type="nucleotide sequence ID" value="NZ_FXTK01000002.1"/>
</dbReference>
<proteinExistence type="predicted"/>
<accession>A0A521BCG2</accession>
<evidence type="ECO:0000313" key="1">
    <source>
        <dbReference type="EMBL" id="SMO44651.1"/>
    </source>
</evidence>
<reference evidence="1 2" key="1">
    <citation type="submission" date="2017-05" db="EMBL/GenBank/DDBJ databases">
        <authorList>
            <person name="Varghese N."/>
            <person name="Submissions S."/>
        </authorList>
    </citation>
    <scope>NUCLEOTIDE SEQUENCE [LARGE SCALE GENOMIC DNA]</scope>
    <source>
        <strain evidence="1 2">DSM 100094</strain>
    </source>
</reference>
<dbReference type="EMBL" id="FXTK01000002">
    <property type="protein sequence ID" value="SMO44651.1"/>
    <property type="molecule type" value="Genomic_DNA"/>
</dbReference>
<evidence type="ECO:0008006" key="3">
    <source>
        <dbReference type="Google" id="ProtNLM"/>
    </source>
</evidence>
<dbReference type="Proteomes" id="UP000319014">
    <property type="component" value="Unassembled WGS sequence"/>
</dbReference>
<dbReference type="AlphaFoldDB" id="A0A521BCG2"/>
<organism evidence="1 2">
    <name type="scientific">Paracoccus laeviglucosivorans</name>
    <dbReference type="NCBI Taxonomy" id="1197861"/>
    <lineage>
        <taxon>Bacteria</taxon>
        <taxon>Pseudomonadati</taxon>
        <taxon>Pseudomonadota</taxon>
        <taxon>Alphaproteobacteria</taxon>
        <taxon>Rhodobacterales</taxon>
        <taxon>Paracoccaceae</taxon>
        <taxon>Paracoccus</taxon>
    </lineage>
</organism>
<sequence>MTNRANSLAFASRALPRLLALLAVLPFVLLSLMAQGTMVVKGPARESFMVVLCGDHLPVEMVVADDGTVIPADEYRAADDTPVPKAPKPACDWSAHAQPVLAAGPLAALAMLTNLLPADLHVTPAPRAHRAEVLTPLARGPPVT</sequence>
<protein>
    <recommendedName>
        <fullName evidence="3">DUF2946 domain-containing protein</fullName>
    </recommendedName>
</protein>
<evidence type="ECO:0000313" key="2">
    <source>
        <dbReference type="Proteomes" id="UP000319014"/>
    </source>
</evidence>